<gene>
    <name evidence="1" type="ORF">CE139_10825</name>
</gene>
<dbReference type="InterPro" id="IPR052985">
    <property type="entry name" value="CoA-trans_III_biosynth/detox"/>
</dbReference>
<dbReference type="RefSeq" id="WP_208694634.1">
    <property type="nucleotide sequence ID" value="NZ_CP022198.1"/>
</dbReference>
<organism evidence="1 2">
    <name type="scientific">Pseudomonas oryzihabitans</name>
    <dbReference type="NCBI Taxonomy" id="47885"/>
    <lineage>
        <taxon>Bacteria</taxon>
        <taxon>Pseudomonadati</taxon>
        <taxon>Pseudomonadota</taxon>
        <taxon>Gammaproteobacteria</taxon>
        <taxon>Pseudomonadales</taxon>
        <taxon>Pseudomonadaceae</taxon>
        <taxon>Pseudomonas</taxon>
    </lineage>
</organism>
<dbReference type="Pfam" id="PF02515">
    <property type="entry name" value="CoA_transf_3"/>
    <property type="match status" value="1"/>
</dbReference>
<dbReference type="EMBL" id="CP022198">
    <property type="protein sequence ID" value="AXA66299.1"/>
    <property type="molecule type" value="Genomic_DNA"/>
</dbReference>
<accession>A0A2Z5A857</accession>
<evidence type="ECO:0000313" key="1">
    <source>
        <dbReference type="EMBL" id="AXA66299.1"/>
    </source>
</evidence>
<dbReference type="PANTHER" id="PTHR48229">
    <property type="entry name" value="CAIB/BAIF FAMILY ENZYME (AFU_ORTHOLOGUE AFUA_1G05360)-RELATED"/>
    <property type="match status" value="1"/>
</dbReference>
<dbReference type="SUPFAM" id="SSF89796">
    <property type="entry name" value="CoA-transferase family III (CaiB/BaiF)"/>
    <property type="match status" value="2"/>
</dbReference>
<dbReference type="Proteomes" id="UP000250579">
    <property type="component" value="Chromosome"/>
</dbReference>
<name>A0A2Z5A857_9PSED</name>
<sequence>MTHPSRTPAVFQSLLDELVTALDLSAAQAANLQVRGNDSLASCFPVSDLATAAIGVAGLAAADLLAEGAPGLPVQVDRHLAAAWFKTSLRSLGWELPAVWDAITGDYRTRDGWLRLHANAPHHRERALAVLGCANSHDAVARAMAGGSGEDLETAIVAAGGCAARLRTQADWQAHPQGQAVRAEPLIAQEWTAIATARDWRPDPQRPLQDIRILDLTRILAGPIATRLLAGLGAEVLRIDPPDWDEPAQAPEVTLGKRCARLDLRRPADRWVFEALLEEADVLVHGYRADALERLGYGAAQRRALQPALIDVSLCAYGWTGPWALRRGYDSLVQLSCGIAAAGRDWQQAQQPVPLPVQALDHATGYLMAAAVIRGLTGRLREGRVLSARLSLARTACLLTEHPAVAYAPLYTGVQDADYDATPEPTAWGPALRLRPPLQIGDLRLHWPRPATRLGSASAAWSSAG</sequence>
<dbReference type="PANTHER" id="PTHR48229:SF1">
    <property type="entry name" value="ALPHA METHYLACYL-COA RACEMASE-RELATED"/>
    <property type="match status" value="1"/>
</dbReference>
<evidence type="ECO:0000313" key="2">
    <source>
        <dbReference type="Proteomes" id="UP000250579"/>
    </source>
</evidence>
<dbReference type="InterPro" id="IPR003673">
    <property type="entry name" value="CoA-Trfase_fam_III"/>
</dbReference>
<dbReference type="AlphaFoldDB" id="A0A2Z5A857"/>
<reference evidence="1 2" key="1">
    <citation type="submission" date="2017-06" db="EMBL/GenBank/DDBJ databases">
        <title>Evolution towards high GC content and high-temperature stress adaptation in endophytic Pseudomonas oryzihabitans impacted its plant-growth promoting traits.</title>
        <authorList>
            <person name="Nascimento F.X."/>
        </authorList>
    </citation>
    <scope>NUCLEOTIDE SEQUENCE [LARGE SCALE GENOMIC DNA]</scope>
    <source>
        <strain evidence="1 2">MS8</strain>
    </source>
</reference>
<proteinExistence type="predicted"/>
<dbReference type="InterPro" id="IPR023606">
    <property type="entry name" value="CoA-Trfase_III_dom_1_sf"/>
</dbReference>
<dbReference type="GO" id="GO:0016740">
    <property type="term" value="F:transferase activity"/>
    <property type="evidence" value="ECO:0007669"/>
    <property type="project" value="UniProtKB-KW"/>
</dbReference>
<keyword evidence="1" id="KW-0808">Transferase</keyword>
<protein>
    <submittedName>
        <fullName evidence="1">Acyl-CoA transferase</fullName>
    </submittedName>
</protein>
<dbReference type="Gene3D" id="3.40.50.10540">
    <property type="entry name" value="Crotonobetainyl-coa:carnitine coa-transferase, domain 1"/>
    <property type="match status" value="1"/>
</dbReference>
<dbReference type="STRING" id="47885.APT59_07415"/>